<dbReference type="Pfam" id="PF00300">
    <property type="entry name" value="His_Phos_1"/>
    <property type="match status" value="1"/>
</dbReference>
<accession>A0A843SPB1</accession>
<dbReference type="Gene3D" id="3.40.50.1240">
    <property type="entry name" value="Phosphoglycerate mutase-like"/>
    <property type="match status" value="1"/>
</dbReference>
<name>A0A843SPB1_9BURK</name>
<proteinExistence type="predicted"/>
<keyword evidence="2" id="KW-1185">Reference proteome</keyword>
<dbReference type="InterPro" id="IPR029033">
    <property type="entry name" value="His_PPase_superfam"/>
</dbReference>
<dbReference type="AlphaFoldDB" id="A0A843SPB1"/>
<dbReference type="SMART" id="SM00855">
    <property type="entry name" value="PGAM"/>
    <property type="match status" value="1"/>
</dbReference>
<dbReference type="EMBL" id="WHUF01000014">
    <property type="protein sequence ID" value="MQA23830.1"/>
    <property type="molecule type" value="Genomic_DNA"/>
</dbReference>
<dbReference type="InterPro" id="IPR013078">
    <property type="entry name" value="His_Pase_superF_clade-1"/>
</dbReference>
<evidence type="ECO:0000313" key="1">
    <source>
        <dbReference type="EMBL" id="MQA23830.1"/>
    </source>
</evidence>
<protein>
    <submittedName>
        <fullName evidence="1">Phosphoglycerate mutase</fullName>
    </submittedName>
</protein>
<sequence>MQLILVRHPQPLIAPGVCYGRSDLAVAPEQLAQTLVALTATLPRGLPLYSSPLQRCATLATQLAAPLQSPAPLLDARIAEIDFGDWELRPWDDIPRADIDAWAADLVHYRPGGGESVLQMAGRIAAFHADLQRQQRDAIVICHAGAMRLLLACHAGLAPADMAMQAAQNPHQIAYGATLTLQS</sequence>
<dbReference type="SUPFAM" id="SSF53254">
    <property type="entry name" value="Phosphoglycerate mutase-like"/>
    <property type="match status" value="1"/>
</dbReference>
<organism evidence="1 2">
    <name type="scientific">Rugamonas rivuli</name>
    <dbReference type="NCBI Taxonomy" id="2743358"/>
    <lineage>
        <taxon>Bacteria</taxon>
        <taxon>Pseudomonadati</taxon>
        <taxon>Pseudomonadota</taxon>
        <taxon>Betaproteobacteria</taxon>
        <taxon>Burkholderiales</taxon>
        <taxon>Oxalobacteraceae</taxon>
        <taxon>Telluria group</taxon>
        <taxon>Rugamonas</taxon>
    </lineage>
</organism>
<evidence type="ECO:0000313" key="2">
    <source>
        <dbReference type="Proteomes" id="UP000444318"/>
    </source>
</evidence>
<comment type="caution">
    <text evidence="1">The sequence shown here is derived from an EMBL/GenBank/DDBJ whole genome shotgun (WGS) entry which is preliminary data.</text>
</comment>
<dbReference type="Proteomes" id="UP000444318">
    <property type="component" value="Unassembled WGS sequence"/>
</dbReference>
<gene>
    <name evidence="1" type="ORF">GEV01_30370</name>
</gene>
<dbReference type="RefSeq" id="WP_328595670.1">
    <property type="nucleotide sequence ID" value="NZ_WHUF01000014.1"/>
</dbReference>
<reference evidence="1 2" key="1">
    <citation type="submission" date="2019-10" db="EMBL/GenBank/DDBJ databases">
        <title>Two novel species isolated from a subtropical stream in China.</title>
        <authorList>
            <person name="Lu H."/>
        </authorList>
    </citation>
    <scope>NUCLEOTIDE SEQUENCE [LARGE SCALE GENOMIC DNA]</scope>
    <source>
        <strain evidence="1 2">FT103W</strain>
    </source>
</reference>